<reference evidence="1" key="1">
    <citation type="submission" date="2020-07" db="EMBL/GenBank/DDBJ databases">
        <authorList>
            <person name="Nazaruddin N."/>
        </authorList>
    </citation>
    <scope>NUCLEOTIDE SEQUENCE</scope>
</reference>
<protein>
    <submittedName>
        <fullName evidence="1">Uncharacterized protein</fullName>
    </submittedName>
</protein>
<name>A0A6V7H8C2_9HYME</name>
<organism evidence="1 2">
    <name type="scientific">Heterotrigona itama</name>
    <dbReference type="NCBI Taxonomy" id="395501"/>
    <lineage>
        <taxon>Eukaryota</taxon>
        <taxon>Metazoa</taxon>
        <taxon>Ecdysozoa</taxon>
        <taxon>Arthropoda</taxon>
        <taxon>Hexapoda</taxon>
        <taxon>Insecta</taxon>
        <taxon>Pterygota</taxon>
        <taxon>Neoptera</taxon>
        <taxon>Endopterygota</taxon>
        <taxon>Hymenoptera</taxon>
        <taxon>Apocrita</taxon>
        <taxon>Aculeata</taxon>
        <taxon>Apoidea</taxon>
        <taxon>Anthophila</taxon>
        <taxon>Apidae</taxon>
        <taxon>Heterotrigona</taxon>
    </lineage>
</organism>
<evidence type="ECO:0000313" key="2">
    <source>
        <dbReference type="Proteomes" id="UP000752696"/>
    </source>
</evidence>
<accession>A0A6V7H8C2</accession>
<proteinExistence type="predicted"/>
<sequence length="55" mass="6120">MKYATSTWKVQFTSRLAEMSASSGRIHCWSERRGGGGGGLQKEWEETELQGSRIG</sequence>
<keyword evidence="2" id="KW-1185">Reference proteome</keyword>
<comment type="caution">
    <text evidence="1">The sequence shown here is derived from an EMBL/GenBank/DDBJ whole genome shotgun (WGS) entry which is preliminary data.</text>
</comment>
<gene>
    <name evidence="1" type="ORF">MHI_LOCUS639330</name>
</gene>
<dbReference type="AlphaFoldDB" id="A0A6V7H8C2"/>
<dbReference type="Proteomes" id="UP000752696">
    <property type="component" value="Unassembled WGS sequence"/>
</dbReference>
<dbReference type="EMBL" id="CAJDYZ010009268">
    <property type="protein sequence ID" value="CAD1476345.1"/>
    <property type="molecule type" value="Genomic_DNA"/>
</dbReference>
<evidence type="ECO:0000313" key="1">
    <source>
        <dbReference type="EMBL" id="CAD1476345.1"/>
    </source>
</evidence>
<feature type="non-terminal residue" evidence="1">
    <location>
        <position position="55"/>
    </location>
</feature>